<reference evidence="6" key="1">
    <citation type="submission" date="2018-11" db="EMBL/GenBank/DDBJ databases">
        <authorList>
            <person name="Alioto T."/>
            <person name="Alioto T."/>
        </authorList>
    </citation>
    <scope>NUCLEOTIDE SEQUENCE</scope>
</reference>
<dbReference type="AlphaFoldDB" id="A0A8B6G1P4"/>
<dbReference type="SUPFAM" id="SSF48726">
    <property type="entry name" value="Immunoglobulin"/>
    <property type="match status" value="1"/>
</dbReference>
<dbReference type="InterPro" id="IPR013783">
    <property type="entry name" value="Ig-like_fold"/>
</dbReference>
<dbReference type="InterPro" id="IPR050822">
    <property type="entry name" value="Cerebellin_Synaptic_Org"/>
</dbReference>
<comment type="subcellular location">
    <subcellularLocation>
        <location evidence="1">Secreted</location>
    </subcellularLocation>
</comment>
<dbReference type="GO" id="GO:0005576">
    <property type="term" value="C:extracellular region"/>
    <property type="evidence" value="ECO:0007669"/>
    <property type="project" value="UniProtKB-SubCell"/>
</dbReference>
<feature type="domain" description="Ig-like" evidence="4">
    <location>
        <begin position="216"/>
        <end position="281"/>
    </location>
</feature>
<dbReference type="InterPro" id="IPR001073">
    <property type="entry name" value="C1q_dom"/>
</dbReference>
<organism evidence="6 7">
    <name type="scientific">Mytilus galloprovincialis</name>
    <name type="common">Mediterranean mussel</name>
    <dbReference type="NCBI Taxonomy" id="29158"/>
    <lineage>
        <taxon>Eukaryota</taxon>
        <taxon>Metazoa</taxon>
        <taxon>Spiralia</taxon>
        <taxon>Lophotrochozoa</taxon>
        <taxon>Mollusca</taxon>
        <taxon>Bivalvia</taxon>
        <taxon>Autobranchia</taxon>
        <taxon>Pteriomorphia</taxon>
        <taxon>Mytilida</taxon>
        <taxon>Mytiloidea</taxon>
        <taxon>Mytilidae</taxon>
        <taxon>Mytilinae</taxon>
        <taxon>Mytilus</taxon>
    </lineage>
</organism>
<dbReference type="PROSITE" id="PS50871">
    <property type="entry name" value="C1Q"/>
    <property type="match status" value="1"/>
</dbReference>
<keyword evidence="7" id="KW-1185">Reference proteome</keyword>
<evidence type="ECO:0000256" key="1">
    <source>
        <dbReference type="ARBA" id="ARBA00004613"/>
    </source>
</evidence>
<dbReference type="Pfam" id="PF00386">
    <property type="entry name" value="C1q"/>
    <property type="match status" value="1"/>
</dbReference>
<gene>
    <name evidence="6" type="ORF">MGAL_10B013148</name>
</gene>
<dbReference type="Gene3D" id="2.60.120.40">
    <property type="match status" value="1"/>
</dbReference>
<comment type="caution">
    <text evidence="6">The sequence shown here is derived from an EMBL/GenBank/DDBJ whole genome shotgun (WGS) entry which is preliminary data.</text>
</comment>
<evidence type="ECO:0000259" key="5">
    <source>
        <dbReference type="PROSITE" id="PS50871"/>
    </source>
</evidence>
<dbReference type="Proteomes" id="UP000596742">
    <property type="component" value="Unassembled WGS sequence"/>
</dbReference>
<proteinExistence type="predicted"/>
<sequence length="409" mass="46219">METKLKKNYLKRNKPDLCSGKALGFPVKHLVHQNKDNRRDRNNYDKKEPVVGNKYDVNTQKRLLVQPTVMQSTKIAFYAYLGQNEDNPGKHHTIIFDIQKTNVGNGYSPFSGLFTAPQDGLYAFVTSITMIHHYASFELVKNADVQGSFFIDASLINEWRSSSTTIVLELVQGDVVFVRTSSTYVPLGDIHSSKDGRSSFTVNWTIRDIPSSCIFGSNVTLFCNTSAVGLQKSTWMKQSDVILHQGFSYYPDKYTGNEVTDGSSLIIMNATESDFNTSYTCLSDVYSHEKVLVDDVLITHQQESVYKENQYFHGTINITSHSNVDICGGNLTVVCMFGASHYNVILLRNCEDTLEEGMPLDDGQTNEKIDKKEAEQNKAHSNNQRTNTLRHHFMTKCFHVNRNKKDVGI</sequence>
<evidence type="ECO:0000313" key="6">
    <source>
        <dbReference type="EMBL" id="VDI57467.1"/>
    </source>
</evidence>
<dbReference type="SMART" id="SM00110">
    <property type="entry name" value="C1Q"/>
    <property type="match status" value="1"/>
</dbReference>
<feature type="domain" description="C1q" evidence="5">
    <location>
        <begin position="70"/>
        <end position="211"/>
    </location>
</feature>
<evidence type="ECO:0000256" key="3">
    <source>
        <dbReference type="ARBA" id="ARBA00022729"/>
    </source>
</evidence>
<dbReference type="PROSITE" id="PS50835">
    <property type="entry name" value="IG_LIKE"/>
    <property type="match status" value="1"/>
</dbReference>
<name>A0A8B6G1P4_MYTGA</name>
<dbReference type="InterPro" id="IPR007110">
    <property type="entry name" value="Ig-like_dom"/>
</dbReference>
<dbReference type="PANTHER" id="PTHR22923:SF116">
    <property type="entry name" value="C1Q DOMAIN-CONTAINING PROTEIN"/>
    <property type="match status" value="1"/>
</dbReference>
<dbReference type="CDD" id="cd00096">
    <property type="entry name" value="Ig"/>
    <property type="match status" value="1"/>
</dbReference>
<dbReference type="InterPro" id="IPR036179">
    <property type="entry name" value="Ig-like_dom_sf"/>
</dbReference>
<protein>
    <recommendedName>
        <fullName evidence="8">C1q domain-containing protein</fullName>
    </recommendedName>
</protein>
<dbReference type="SUPFAM" id="SSF49842">
    <property type="entry name" value="TNF-like"/>
    <property type="match status" value="1"/>
</dbReference>
<dbReference type="Gene3D" id="2.60.40.10">
    <property type="entry name" value="Immunoglobulins"/>
    <property type="match status" value="1"/>
</dbReference>
<accession>A0A8B6G1P4</accession>
<dbReference type="OrthoDB" id="6151356at2759"/>
<evidence type="ECO:0000256" key="2">
    <source>
        <dbReference type="ARBA" id="ARBA00022525"/>
    </source>
</evidence>
<dbReference type="EMBL" id="UYJE01007729">
    <property type="protein sequence ID" value="VDI57467.1"/>
    <property type="molecule type" value="Genomic_DNA"/>
</dbReference>
<evidence type="ECO:0000313" key="7">
    <source>
        <dbReference type="Proteomes" id="UP000596742"/>
    </source>
</evidence>
<evidence type="ECO:0000259" key="4">
    <source>
        <dbReference type="PROSITE" id="PS50835"/>
    </source>
</evidence>
<evidence type="ECO:0008006" key="8">
    <source>
        <dbReference type="Google" id="ProtNLM"/>
    </source>
</evidence>
<dbReference type="PANTHER" id="PTHR22923">
    <property type="entry name" value="CEREBELLIN-RELATED"/>
    <property type="match status" value="1"/>
</dbReference>
<dbReference type="InterPro" id="IPR008983">
    <property type="entry name" value="Tumour_necrosis_fac-like_dom"/>
</dbReference>
<keyword evidence="3" id="KW-0732">Signal</keyword>
<keyword evidence="2" id="KW-0964">Secreted</keyword>